<keyword evidence="3 5" id="KW-0678">Repressor</keyword>
<evidence type="ECO:0000259" key="7">
    <source>
        <dbReference type="PROSITE" id="PS51745"/>
    </source>
</evidence>
<comment type="similarity">
    <text evidence="2 5">Belongs to the Aux/IAA family.</text>
</comment>
<evidence type="ECO:0000256" key="4">
    <source>
        <dbReference type="ARBA" id="ARBA00023294"/>
    </source>
</evidence>
<dbReference type="OMA" id="THYCCFI"/>
<dbReference type="Pfam" id="PF02309">
    <property type="entry name" value="AUX_IAA"/>
    <property type="match status" value="1"/>
</dbReference>
<comment type="caution">
    <text evidence="8">The sequence shown here is derived from an EMBL/GenBank/DDBJ whole genome shotgun (WGS) entry which is preliminary data.</text>
</comment>
<reference evidence="8" key="1">
    <citation type="submission" date="2021-08" db="EMBL/GenBank/DDBJ databases">
        <title>WGS assembly of Ceratopteris richardii.</title>
        <authorList>
            <person name="Marchant D.B."/>
            <person name="Chen G."/>
            <person name="Jenkins J."/>
            <person name="Shu S."/>
            <person name="Leebens-Mack J."/>
            <person name="Grimwood J."/>
            <person name="Schmutz J."/>
            <person name="Soltis P."/>
            <person name="Soltis D."/>
            <person name="Chen Z.-H."/>
        </authorList>
    </citation>
    <scope>NUCLEOTIDE SEQUENCE</scope>
    <source>
        <strain evidence="8">Whitten #5841</strain>
        <tissue evidence="8">Leaf</tissue>
    </source>
</reference>
<gene>
    <name evidence="8" type="ORF">KP509_29G001400</name>
</gene>
<dbReference type="Gene3D" id="3.10.20.90">
    <property type="entry name" value="Phosphatidylinositol 3-kinase Catalytic Subunit, Chain A, domain 1"/>
    <property type="match status" value="1"/>
</dbReference>
<dbReference type="PROSITE" id="PS51745">
    <property type="entry name" value="PB1"/>
    <property type="match status" value="1"/>
</dbReference>
<feature type="compositionally biased region" description="Polar residues" evidence="6">
    <location>
        <begin position="41"/>
        <end position="62"/>
    </location>
</feature>
<keyword evidence="9" id="KW-1185">Reference proteome</keyword>
<dbReference type="GO" id="GO:0006355">
    <property type="term" value="P:regulation of DNA-templated transcription"/>
    <property type="evidence" value="ECO:0007669"/>
    <property type="project" value="InterPro"/>
</dbReference>
<evidence type="ECO:0000256" key="2">
    <source>
        <dbReference type="ARBA" id="ARBA00006728"/>
    </source>
</evidence>
<feature type="region of interest" description="Disordered" evidence="6">
    <location>
        <begin position="1"/>
        <end position="82"/>
    </location>
</feature>
<dbReference type="PANTHER" id="PTHR31734:SF28">
    <property type="entry name" value="AUXIN-RESPONSIVE PROTEIN IAA13"/>
    <property type="match status" value="1"/>
</dbReference>
<name>A0A8T2R6F5_CERRI</name>
<dbReference type="InterPro" id="IPR053793">
    <property type="entry name" value="PB1-like"/>
</dbReference>
<protein>
    <recommendedName>
        <fullName evidence="5">Auxin-responsive protein</fullName>
    </recommendedName>
</protein>
<keyword evidence="5" id="KW-0539">Nucleus</keyword>
<accession>A0A8T2R6F5</accession>
<sequence>MATEDSWRQGIEQRQGLLSLGSQSNISFSGDGGGGPPLWKSTMSPTDNSDSNNYSAVVSPSDETTEEKPVPENSGESGSTLKEHDYIGMAEVSSASLEKSECQQELSLNETELCLGLGLGLMSSKKTEVAEDGEKTISFSFSSQEGMPKTMIDANIVQTYAFLDGVSADKKPLQATWTNLPLRTSASEGGSVSMPPPLQHIRDFQSSQFALSIQEPDSISRAGNCFQAQGAVVHPSTLKNGMKRGYSEAMSDMAKFHVTNDTRNMTVVSGKNGDADTKSLPKQPQTAFLPGWAPPKTTVTAPWHVGIEQSTSHALGNNKAVNVNRMEKAGGADGPPSAYQMTRELAETAQESPSIEAPPPKDRVVGWPPIRSYRKNTLAKPMEMFVKVNMDGVTVGRKVDLNAHHSYEGLLSALEEMFQPSNNAQGSSQVASGNDSKHFRLLNGSDYVLTYEDKDGDWMLVGDVPWSMFVTTVRRLRITRGPDATGPGTKVSEKVK</sequence>
<comment type="subcellular location">
    <subcellularLocation>
        <location evidence="1 5">Nucleus</location>
    </subcellularLocation>
</comment>
<evidence type="ECO:0000256" key="6">
    <source>
        <dbReference type="SAM" id="MobiDB-lite"/>
    </source>
</evidence>
<evidence type="ECO:0000313" key="9">
    <source>
        <dbReference type="Proteomes" id="UP000825935"/>
    </source>
</evidence>
<evidence type="ECO:0000256" key="3">
    <source>
        <dbReference type="ARBA" id="ARBA00022491"/>
    </source>
</evidence>
<feature type="domain" description="PB1" evidence="7">
    <location>
        <begin position="383"/>
        <end position="483"/>
    </location>
</feature>
<dbReference type="Proteomes" id="UP000825935">
    <property type="component" value="Chromosome 29"/>
</dbReference>
<evidence type="ECO:0000256" key="5">
    <source>
        <dbReference type="RuleBase" id="RU004549"/>
    </source>
</evidence>
<keyword evidence="5" id="KW-0804">Transcription</keyword>
<keyword evidence="5" id="KW-0805">Transcription regulation</keyword>
<dbReference type="InterPro" id="IPR033389">
    <property type="entry name" value="AUX/IAA_dom"/>
</dbReference>
<dbReference type="EMBL" id="CM035434">
    <property type="protein sequence ID" value="KAH7291123.1"/>
    <property type="molecule type" value="Genomic_DNA"/>
</dbReference>
<keyword evidence="4 5" id="KW-0927">Auxin signaling pathway</keyword>
<evidence type="ECO:0000313" key="8">
    <source>
        <dbReference type="EMBL" id="KAH7291123.1"/>
    </source>
</evidence>
<dbReference type="SUPFAM" id="SSF54277">
    <property type="entry name" value="CAD &amp; PB1 domains"/>
    <property type="match status" value="1"/>
</dbReference>
<comment type="subunit">
    <text evidence="5">Homodimers and heterodimers.</text>
</comment>
<evidence type="ECO:0000256" key="1">
    <source>
        <dbReference type="ARBA" id="ARBA00004123"/>
    </source>
</evidence>
<dbReference type="OrthoDB" id="1903372at2759"/>
<organism evidence="8 9">
    <name type="scientific">Ceratopteris richardii</name>
    <name type="common">Triangle waterfern</name>
    <dbReference type="NCBI Taxonomy" id="49495"/>
    <lineage>
        <taxon>Eukaryota</taxon>
        <taxon>Viridiplantae</taxon>
        <taxon>Streptophyta</taxon>
        <taxon>Embryophyta</taxon>
        <taxon>Tracheophyta</taxon>
        <taxon>Polypodiopsida</taxon>
        <taxon>Polypodiidae</taxon>
        <taxon>Polypodiales</taxon>
        <taxon>Pteridineae</taxon>
        <taxon>Pteridaceae</taxon>
        <taxon>Parkerioideae</taxon>
        <taxon>Ceratopteris</taxon>
    </lineage>
</organism>
<dbReference type="InterPro" id="IPR003311">
    <property type="entry name" value="AUX_IAA"/>
</dbReference>
<dbReference type="GO" id="GO:0005634">
    <property type="term" value="C:nucleus"/>
    <property type="evidence" value="ECO:0007669"/>
    <property type="project" value="UniProtKB-SubCell"/>
</dbReference>
<dbReference type="AlphaFoldDB" id="A0A8T2R6F5"/>
<dbReference type="GO" id="GO:0009734">
    <property type="term" value="P:auxin-activated signaling pathway"/>
    <property type="evidence" value="ECO:0007669"/>
    <property type="project" value="UniProtKB-UniRule"/>
</dbReference>
<dbReference type="PANTHER" id="PTHR31734">
    <property type="entry name" value="AUXIN-RESPONSIVE PROTEIN IAA17"/>
    <property type="match status" value="1"/>
</dbReference>
<comment type="function">
    <text evidence="5">Aux/IAA proteins are short-lived transcriptional factors that function as repressors of early auxin response genes at low auxin concentrations.</text>
</comment>
<proteinExistence type="inferred from homology"/>
<feature type="region of interest" description="Disordered" evidence="6">
    <location>
        <begin position="348"/>
        <end position="368"/>
    </location>
</feature>